<dbReference type="SMART" id="SM00052">
    <property type="entry name" value="EAL"/>
    <property type="match status" value="1"/>
</dbReference>
<name>A0A2U1T3X1_9MICO</name>
<accession>A0A2U1T3X1</accession>
<evidence type="ECO:0000313" key="3">
    <source>
        <dbReference type="Proteomes" id="UP000244978"/>
    </source>
</evidence>
<keyword evidence="3" id="KW-1185">Reference proteome</keyword>
<dbReference type="PROSITE" id="PS50883">
    <property type="entry name" value="EAL"/>
    <property type="match status" value="1"/>
</dbReference>
<sequence>MVGHHVVFQPIVRIVDWQVVGYEALARFDDGRSPLAHLADARAKGTLVDLELELISSAVESCKSLKSDALITMNSSAETLVDERLPAVLSERTHEWGIELSEMSAVSFYEGLRQTVRSLGVALLLDDAGARHSDIERVHNSNPSIVKVDKSVLQAAVDTVPDMAGLLMFCEAAHSVNAIALAEGVETPAQARLLQDIGYELGQGYLYGYPALAEEWVGR</sequence>
<comment type="caution">
    <text evidence="2">The sequence shown here is derived from an EMBL/GenBank/DDBJ whole genome shotgun (WGS) entry which is preliminary data.</text>
</comment>
<dbReference type="PANTHER" id="PTHR33121:SF76">
    <property type="entry name" value="SIGNALING PROTEIN"/>
    <property type="match status" value="1"/>
</dbReference>
<dbReference type="CDD" id="cd01948">
    <property type="entry name" value="EAL"/>
    <property type="match status" value="1"/>
</dbReference>
<gene>
    <name evidence="2" type="ORF">DF220_05420</name>
</gene>
<dbReference type="Proteomes" id="UP000244978">
    <property type="component" value="Unassembled WGS sequence"/>
</dbReference>
<dbReference type="Pfam" id="PF00563">
    <property type="entry name" value="EAL"/>
    <property type="match status" value="1"/>
</dbReference>
<dbReference type="KEGG" id="salc:C2138_10245"/>
<dbReference type="OrthoDB" id="23692at2"/>
<evidence type="ECO:0000259" key="1">
    <source>
        <dbReference type="PROSITE" id="PS50883"/>
    </source>
</evidence>
<dbReference type="InterPro" id="IPR035919">
    <property type="entry name" value="EAL_sf"/>
</dbReference>
<dbReference type="EMBL" id="QEEX01000001">
    <property type="protein sequence ID" value="PWB98463.1"/>
    <property type="molecule type" value="Genomic_DNA"/>
</dbReference>
<dbReference type="RefSeq" id="WP_108519066.1">
    <property type="nucleotide sequence ID" value="NZ_CP026951.1"/>
</dbReference>
<dbReference type="Gene3D" id="3.20.20.450">
    <property type="entry name" value="EAL domain"/>
    <property type="match status" value="1"/>
</dbReference>
<dbReference type="InterPro" id="IPR050706">
    <property type="entry name" value="Cyclic-di-GMP_PDE-like"/>
</dbReference>
<dbReference type="AlphaFoldDB" id="A0A2U1T3X1"/>
<reference evidence="3" key="1">
    <citation type="submission" date="2018-04" db="EMBL/GenBank/DDBJ databases">
        <authorList>
            <person name="Liu S."/>
            <person name="Wang Z."/>
            <person name="Li J."/>
        </authorList>
    </citation>
    <scope>NUCLEOTIDE SEQUENCE [LARGE SCALE GENOMIC DNA]</scope>
    <source>
        <strain evidence="3">S1194</strain>
    </source>
</reference>
<protein>
    <submittedName>
        <fullName evidence="2">EAL domain-containing protein</fullName>
    </submittedName>
</protein>
<dbReference type="SUPFAM" id="SSF141868">
    <property type="entry name" value="EAL domain-like"/>
    <property type="match status" value="1"/>
</dbReference>
<organism evidence="2 3">
    <name type="scientific">Homoserinimonas hongtaonis</name>
    <dbReference type="NCBI Taxonomy" id="2079791"/>
    <lineage>
        <taxon>Bacteria</taxon>
        <taxon>Bacillati</taxon>
        <taxon>Actinomycetota</taxon>
        <taxon>Actinomycetes</taxon>
        <taxon>Micrococcales</taxon>
        <taxon>Microbacteriaceae</taxon>
        <taxon>Homoserinimonas</taxon>
    </lineage>
</organism>
<dbReference type="PANTHER" id="PTHR33121">
    <property type="entry name" value="CYCLIC DI-GMP PHOSPHODIESTERASE PDEF"/>
    <property type="match status" value="1"/>
</dbReference>
<feature type="domain" description="EAL" evidence="1">
    <location>
        <begin position="1"/>
        <end position="219"/>
    </location>
</feature>
<proteinExistence type="predicted"/>
<evidence type="ECO:0000313" key="2">
    <source>
        <dbReference type="EMBL" id="PWB98463.1"/>
    </source>
</evidence>
<dbReference type="InterPro" id="IPR001633">
    <property type="entry name" value="EAL_dom"/>
</dbReference>
<dbReference type="GO" id="GO:0071111">
    <property type="term" value="F:cyclic-guanylate-specific phosphodiesterase activity"/>
    <property type="evidence" value="ECO:0007669"/>
    <property type="project" value="InterPro"/>
</dbReference>